<dbReference type="VEuPathDB" id="MicrosporidiaDB:AAJ76_339000545"/>
<dbReference type="RefSeq" id="XP_024329399.1">
    <property type="nucleotide sequence ID" value="XM_024475230.1"/>
</dbReference>
<name>A0A0F9YLI3_9MICR</name>
<proteinExistence type="predicted"/>
<evidence type="ECO:0000313" key="1">
    <source>
        <dbReference type="EMBL" id="KKO73657.1"/>
    </source>
</evidence>
<protein>
    <submittedName>
        <fullName evidence="1">Uncharacterized protein</fullName>
    </submittedName>
</protein>
<reference evidence="1" key="1">
    <citation type="journal article" date="2015" name="Environ. Microbiol.">
        <title>Genome analyses suggest the presence of polyploidy and recent human-driven expansions in eight global populations of the honeybee pathogen Nosema ceranae.</title>
        <authorList>
            <person name="Pelin A."/>
            <person name="Selman M."/>
            <person name="Aris-Brosou S."/>
            <person name="Farinelli L."/>
            <person name="Corradi N."/>
        </authorList>
    </citation>
    <scope>NUCLEOTIDE SEQUENCE [LARGE SCALE GENOMIC DNA]</scope>
    <source>
        <strain evidence="1">PA08 1199</strain>
    </source>
</reference>
<dbReference type="EMBL" id="JPQZ01000339">
    <property type="protein sequence ID" value="KKO73657.1"/>
    <property type="molecule type" value="Genomic_DNA"/>
</dbReference>
<evidence type="ECO:0000313" key="2">
    <source>
        <dbReference type="Proteomes" id="UP000034350"/>
    </source>
</evidence>
<reference evidence="1" key="2">
    <citation type="submission" date="2015-05" db="EMBL/GenBank/DDBJ databases">
        <authorList>
            <person name="Adrian P."/>
            <person name="Selman M."/>
            <person name="Aris-Brosou S."/>
            <person name="Farinelli L."/>
            <person name="Corradi N."/>
        </authorList>
    </citation>
    <scope>NUCLEOTIDE SEQUENCE</scope>
    <source>
        <strain evidence="1">PA08 1199</strain>
    </source>
</reference>
<gene>
    <name evidence="1" type="ORF">AAJ76_339000545</name>
</gene>
<organism evidence="1 2">
    <name type="scientific">Vairimorpha ceranae</name>
    <dbReference type="NCBI Taxonomy" id="40302"/>
    <lineage>
        <taxon>Eukaryota</taxon>
        <taxon>Fungi</taxon>
        <taxon>Fungi incertae sedis</taxon>
        <taxon>Microsporidia</taxon>
        <taxon>Nosematidae</taxon>
        <taxon>Vairimorpha</taxon>
    </lineage>
</organism>
<dbReference type="Proteomes" id="UP000034350">
    <property type="component" value="Unassembled WGS sequence"/>
</dbReference>
<accession>A0A0F9YLI3</accession>
<keyword evidence="2" id="KW-1185">Reference proteome</keyword>
<dbReference type="GeneID" id="36320165"/>
<comment type="caution">
    <text evidence="1">The sequence shown here is derived from an EMBL/GenBank/DDBJ whole genome shotgun (WGS) entry which is preliminary data.</text>
</comment>
<dbReference type="AlphaFoldDB" id="A0A0F9YLI3"/>
<sequence length="87" mass="9965">MFFCVLLISATDNYDSNINHSNNILYSNLCNIFIAADNTQQNKIFEDLSCNGEMQIENNLVVGPKQRTSKHCLDDYRTNNMTNILTK</sequence>